<proteinExistence type="inferred from homology"/>
<dbReference type="KEGG" id="geo:Geob_3321"/>
<evidence type="ECO:0000256" key="2">
    <source>
        <dbReference type="ARBA" id="ARBA00009813"/>
    </source>
</evidence>
<dbReference type="InterPro" id="IPR012336">
    <property type="entry name" value="Thioredoxin-like_fold"/>
</dbReference>
<dbReference type="PANTHER" id="PTHR35272:SF3">
    <property type="entry name" value="THIOL:DISULFIDE INTERCHANGE PROTEIN DSBC"/>
    <property type="match status" value="1"/>
</dbReference>
<dbReference type="HOGENOM" id="CLU_083593_1_1_7"/>
<keyword evidence="3 7" id="KW-0732">Signal</keyword>
<evidence type="ECO:0000259" key="8">
    <source>
        <dbReference type="Pfam" id="PF10411"/>
    </source>
</evidence>
<dbReference type="GO" id="GO:0042597">
    <property type="term" value="C:periplasmic space"/>
    <property type="evidence" value="ECO:0007669"/>
    <property type="project" value="UniProtKB-SubCell"/>
</dbReference>
<sequence length="236" mass="25871">MTIISRKLCAGFLLALVCSPAAFAATAAVKPEVAFKQAYPQVKVDSFESTDINGLYQVVTGQNVLYYLPEKDYVILGEIFTKEGKSLTAEKKGQMAAKLVQSLPLDKAVKIGEGKNVIVEFTDPDCPYCRKASEYLMKKTNVTRYVFFTPLAHPAAIAKIQYILNAENKVKAYDEMMLGQEIPANAPAVSDKVKALAQEHIELAKKMGVQGTPTFFVNGQQVVGADTNKIDQLLKK</sequence>
<keyword evidence="5" id="KW-1015">Disulfide bond</keyword>
<dbReference type="InterPro" id="IPR018950">
    <property type="entry name" value="DiS-bond_isomerase_DsbC/G_N"/>
</dbReference>
<dbReference type="Gene3D" id="3.40.30.10">
    <property type="entry name" value="Glutaredoxin"/>
    <property type="match status" value="1"/>
</dbReference>
<evidence type="ECO:0000256" key="7">
    <source>
        <dbReference type="SAM" id="SignalP"/>
    </source>
</evidence>
<evidence type="ECO:0000256" key="1">
    <source>
        <dbReference type="ARBA" id="ARBA00004418"/>
    </source>
</evidence>
<evidence type="ECO:0000313" key="10">
    <source>
        <dbReference type="EMBL" id="ACM21664.1"/>
    </source>
</evidence>
<dbReference type="STRING" id="316067.Geob_3321"/>
<feature type="domain" description="Disulphide bond isomerase DsbC/G N-terminal" evidence="8">
    <location>
        <begin position="21"/>
        <end position="89"/>
    </location>
</feature>
<comment type="similarity">
    <text evidence="2">Belongs to the thioredoxin family. DsbC subfamily.</text>
</comment>
<keyword evidence="4" id="KW-0574">Periplasm</keyword>
<dbReference type="InterPro" id="IPR036249">
    <property type="entry name" value="Thioredoxin-like_sf"/>
</dbReference>
<evidence type="ECO:0000256" key="4">
    <source>
        <dbReference type="ARBA" id="ARBA00022764"/>
    </source>
</evidence>
<dbReference type="InterPro" id="IPR009094">
    <property type="entry name" value="DiS-bond_isomerase_DsbC/G_N_sf"/>
</dbReference>
<evidence type="ECO:0000313" key="11">
    <source>
        <dbReference type="Proteomes" id="UP000007721"/>
    </source>
</evidence>
<dbReference type="SUPFAM" id="SSF54423">
    <property type="entry name" value="DsbC/DsbG N-terminal domain-like"/>
    <property type="match status" value="1"/>
</dbReference>
<evidence type="ECO:0000256" key="3">
    <source>
        <dbReference type="ARBA" id="ARBA00022729"/>
    </source>
</evidence>
<evidence type="ECO:0000256" key="5">
    <source>
        <dbReference type="ARBA" id="ARBA00023157"/>
    </source>
</evidence>
<evidence type="ECO:0000259" key="9">
    <source>
        <dbReference type="Pfam" id="PF13098"/>
    </source>
</evidence>
<reference evidence="10 11" key="1">
    <citation type="submission" date="2009-01" db="EMBL/GenBank/DDBJ databases">
        <title>Complete sequence of Geobacter sp. FRC-32.</title>
        <authorList>
            <consortium name="US DOE Joint Genome Institute"/>
            <person name="Lucas S."/>
            <person name="Copeland A."/>
            <person name="Lapidus A."/>
            <person name="Glavina del Rio T."/>
            <person name="Dalin E."/>
            <person name="Tice H."/>
            <person name="Bruce D."/>
            <person name="Goodwin L."/>
            <person name="Pitluck S."/>
            <person name="Saunders E."/>
            <person name="Brettin T."/>
            <person name="Detter J.C."/>
            <person name="Han C."/>
            <person name="Larimer F."/>
            <person name="Land M."/>
            <person name="Hauser L."/>
            <person name="Kyrpides N."/>
            <person name="Ovchinnikova G."/>
            <person name="Kostka J."/>
            <person name="Richardson P."/>
        </authorList>
    </citation>
    <scope>NUCLEOTIDE SEQUENCE [LARGE SCALE GENOMIC DNA]</scope>
    <source>
        <strain evidence="11">DSM 22248 / JCM 15807 / FRC-32</strain>
    </source>
</reference>
<feature type="chain" id="PRO_5039941740" evidence="7">
    <location>
        <begin position="25"/>
        <end position="236"/>
    </location>
</feature>
<dbReference type="Gene3D" id="3.10.450.70">
    <property type="entry name" value="Disulphide bond isomerase, DsbC/G, N-terminal"/>
    <property type="match status" value="1"/>
</dbReference>
<dbReference type="Proteomes" id="UP000007721">
    <property type="component" value="Chromosome"/>
</dbReference>
<dbReference type="RefSeq" id="WP_012648392.1">
    <property type="nucleotide sequence ID" value="NC_011979.1"/>
</dbReference>
<name>B9M4Y0_GEODF</name>
<dbReference type="Pfam" id="PF10411">
    <property type="entry name" value="DsbC_N"/>
    <property type="match status" value="1"/>
</dbReference>
<dbReference type="OrthoDB" id="9800545at2"/>
<dbReference type="Pfam" id="PF13098">
    <property type="entry name" value="Thioredoxin_2"/>
    <property type="match status" value="1"/>
</dbReference>
<keyword evidence="6" id="KW-0676">Redox-active center</keyword>
<protein>
    <submittedName>
        <fullName evidence="10">Protein disulfide bond isomerase, DsbC/DsbG-like</fullName>
    </submittedName>
</protein>
<dbReference type="AlphaFoldDB" id="B9M4Y0"/>
<dbReference type="SUPFAM" id="SSF52833">
    <property type="entry name" value="Thioredoxin-like"/>
    <property type="match status" value="1"/>
</dbReference>
<gene>
    <name evidence="10" type="ordered locus">Geob_3321</name>
</gene>
<evidence type="ECO:0000256" key="6">
    <source>
        <dbReference type="ARBA" id="ARBA00023284"/>
    </source>
</evidence>
<accession>B9M4Y0</accession>
<dbReference type="InterPro" id="IPR033954">
    <property type="entry name" value="DiS-bond_Isoase_DsbC/G"/>
</dbReference>
<dbReference type="GO" id="GO:0016853">
    <property type="term" value="F:isomerase activity"/>
    <property type="evidence" value="ECO:0007669"/>
    <property type="project" value="UniProtKB-KW"/>
</dbReference>
<dbReference type="EMBL" id="CP001390">
    <property type="protein sequence ID" value="ACM21664.1"/>
    <property type="molecule type" value="Genomic_DNA"/>
</dbReference>
<feature type="domain" description="Thioredoxin-like fold" evidence="9">
    <location>
        <begin position="112"/>
        <end position="224"/>
    </location>
</feature>
<feature type="signal peptide" evidence="7">
    <location>
        <begin position="1"/>
        <end position="24"/>
    </location>
</feature>
<keyword evidence="10" id="KW-0413">Isomerase</keyword>
<dbReference type="PANTHER" id="PTHR35272">
    <property type="entry name" value="THIOL:DISULFIDE INTERCHANGE PROTEIN DSBC-RELATED"/>
    <property type="match status" value="1"/>
</dbReference>
<dbReference type="InterPro" id="IPR051470">
    <property type="entry name" value="Thiol:disulfide_interchange"/>
</dbReference>
<dbReference type="eggNOG" id="COG1651">
    <property type="taxonomic scope" value="Bacteria"/>
</dbReference>
<keyword evidence="11" id="KW-1185">Reference proteome</keyword>
<comment type="subcellular location">
    <subcellularLocation>
        <location evidence="1">Periplasm</location>
    </subcellularLocation>
</comment>
<organism evidence="10 11">
    <name type="scientific">Geotalea daltonii (strain DSM 22248 / JCM 15807 / FRC-32)</name>
    <name type="common">Geobacter daltonii</name>
    <dbReference type="NCBI Taxonomy" id="316067"/>
    <lineage>
        <taxon>Bacteria</taxon>
        <taxon>Pseudomonadati</taxon>
        <taxon>Thermodesulfobacteriota</taxon>
        <taxon>Desulfuromonadia</taxon>
        <taxon>Geobacterales</taxon>
        <taxon>Geobacteraceae</taxon>
        <taxon>Geotalea</taxon>
    </lineage>
</organism>
<dbReference type="CDD" id="cd03020">
    <property type="entry name" value="DsbA_DsbC_DsbG"/>
    <property type="match status" value="1"/>
</dbReference>